<organism evidence="2 3">
    <name type="scientific">Paramecium primaurelia</name>
    <dbReference type="NCBI Taxonomy" id="5886"/>
    <lineage>
        <taxon>Eukaryota</taxon>
        <taxon>Sar</taxon>
        <taxon>Alveolata</taxon>
        <taxon>Ciliophora</taxon>
        <taxon>Intramacronucleata</taxon>
        <taxon>Oligohymenophorea</taxon>
        <taxon>Peniculida</taxon>
        <taxon>Parameciidae</taxon>
        <taxon>Paramecium</taxon>
    </lineage>
</organism>
<protein>
    <submittedName>
        <fullName evidence="2">Uncharacterized protein</fullName>
    </submittedName>
</protein>
<keyword evidence="3" id="KW-1185">Reference proteome</keyword>
<accession>A0A8S1Q2J0</accession>
<comment type="caution">
    <text evidence="2">The sequence shown here is derived from an EMBL/GenBank/DDBJ whole genome shotgun (WGS) entry which is preliminary data.</text>
</comment>
<evidence type="ECO:0000313" key="3">
    <source>
        <dbReference type="Proteomes" id="UP000688137"/>
    </source>
</evidence>
<dbReference type="AlphaFoldDB" id="A0A8S1Q2J0"/>
<feature type="region of interest" description="Disordered" evidence="1">
    <location>
        <begin position="178"/>
        <end position="207"/>
    </location>
</feature>
<gene>
    <name evidence="2" type="ORF">PPRIM_AZ9-3.1.T1390084</name>
</gene>
<sequence length="264" mass="30799">MKALIFLQEKAEQEGTGFIPFKDERDELGNLKGLTKRSCSRINNKKSEHIFDRTTSNTSKTSQINKKVRFLKEIYSTHGNSDWCSLTHLRKLDKKFQLNIETEFQVQKPLTGLNQKLQFNDGIVRKLTTNICNSPRLGKKQKTENYTPPLGYYQPQEVFKRQPMLVFMDQQIQNQNRLSQHKFSRTEASTAQLGIRPRLSPNKGSPIPQEILEKAFKTERIITQQKYKYVPQMIDEKNLDNITARINSIRQKILHQKMNSVSNQ</sequence>
<evidence type="ECO:0000256" key="1">
    <source>
        <dbReference type="SAM" id="MobiDB-lite"/>
    </source>
</evidence>
<dbReference type="EMBL" id="CAJJDM010000143">
    <property type="protein sequence ID" value="CAD8109093.1"/>
    <property type="molecule type" value="Genomic_DNA"/>
</dbReference>
<proteinExistence type="predicted"/>
<evidence type="ECO:0000313" key="2">
    <source>
        <dbReference type="EMBL" id="CAD8109093.1"/>
    </source>
</evidence>
<dbReference type="Proteomes" id="UP000688137">
    <property type="component" value="Unassembled WGS sequence"/>
</dbReference>
<reference evidence="2" key="1">
    <citation type="submission" date="2021-01" db="EMBL/GenBank/DDBJ databases">
        <authorList>
            <consortium name="Genoscope - CEA"/>
            <person name="William W."/>
        </authorList>
    </citation>
    <scope>NUCLEOTIDE SEQUENCE</scope>
</reference>
<name>A0A8S1Q2J0_PARPR</name>